<gene>
    <name evidence="1" type="ORF">CesoFtcFv8_014215</name>
</gene>
<comment type="caution">
    <text evidence="1">The sequence shown here is derived from an EMBL/GenBank/DDBJ whole genome shotgun (WGS) entry which is preliminary data.</text>
</comment>
<accession>A0AAN8GU01</accession>
<reference evidence="1 2" key="1">
    <citation type="journal article" date="2023" name="Mol. Biol. Evol.">
        <title>Genomics of Secondarily Temperate Adaptation in the Only Non-Antarctic Icefish.</title>
        <authorList>
            <person name="Rivera-Colon A.G."/>
            <person name="Rayamajhi N."/>
            <person name="Minhas B.F."/>
            <person name="Madrigal G."/>
            <person name="Bilyk K.T."/>
            <person name="Yoon V."/>
            <person name="Hune M."/>
            <person name="Gregory S."/>
            <person name="Cheng C.H.C."/>
            <person name="Catchen J.M."/>
        </authorList>
    </citation>
    <scope>NUCLEOTIDE SEQUENCE [LARGE SCALE GENOMIC DNA]</scope>
    <source>
        <strain evidence="1">JC2023a</strain>
    </source>
</reference>
<evidence type="ECO:0000313" key="2">
    <source>
        <dbReference type="Proteomes" id="UP001335648"/>
    </source>
</evidence>
<proteinExistence type="predicted"/>
<evidence type="ECO:0000313" key="1">
    <source>
        <dbReference type="EMBL" id="KAK5890723.1"/>
    </source>
</evidence>
<name>A0AAN8GU01_9TELE</name>
<dbReference type="AlphaFoldDB" id="A0AAN8GU01"/>
<dbReference type="Proteomes" id="UP001335648">
    <property type="component" value="Unassembled WGS sequence"/>
</dbReference>
<dbReference type="EMBL" id="JAULUE010002056">
    <property type="protein sequence ID" value="KAK5890723.1"/>
    <property type="molecule type" value="Genomic_DNA"/>
</dbReference>
<protein>
    <submittedName>
        <fullName evidence="1">Uncharacterized protein</fullName>
    </submittedName>
</protein>
<keyword evidence="2" id="KW-1185">Reference proteome</keyword>
<organism evidence="1 2">
    <name type="scientific">Champsocephalus esox</name>
    <name type="common">pike icefish</name>
    <dbReference type="NCBI Taxonomy" id="159716"/>
    <lineage>
        <taxon>Eukaryota</taxon>
        <taxon>Metazoa</taxon>
        <taxon>Chordata</taxon>
        <taxon>Craniata</taxon>
        <taxon>Vertebrata</taxon>
        <taxon>Euteleostomi</taxon>
        <taxon>Actinopterygii</taxon>
        <taxon>Neopterygii</taxon>
        <taxon>Teleostei</taxon>
        <taxon>Neoteleostei</taxon>
        <taxon>Acanthomorphata</taxon>
        <taxon>Eupercaria</taxon>
        <taxon>Perciformes</taxon>
        <taxon>Notothenioidei</taxon>
        <taxon>Channichthyidae</taxon>
        <taxon>Champsocephalus</taxon>
    </lineage>
</organism>
<sequence>MGSSKLSSSSSTGCLSETKLIIAQREYAVGGKVQGPLLLFSSSPTQTLCRICLSLQPPPLGMRPPEQSGGQRA</sequence>